<accession>A0AAN9FM67</accession>
<dbReference type="PANTHER" id="PTHR36617:SF15">
    <property type="entry name" value="REVERSE TRANSCRIPTASE ZINC-BINDING DOMAIN-CONTAINING PROTEIN"/>
    <property type="match status" value="1"/>
</dbReference>
<feature type="region of interest" description="Disordered" evidence="1">
    <location>
        <begin position="1"/>
        <end position="50"/>
    </location>
</feature>
<protein>
    <submittedName>
        <fullName evidence="2">Uncharacterized protein</fullName>
    </submittedName>
</protein>
<dbReference type="EMBL" id="JAYWIO010000003">
    <property type="protein sequence ID" value="KAK7275188.1"/>
    <property type="molecule type" value="Genomic_DNA"/>
</dbReference>
<dbReference type="AlphaFoldDB" id="A0AAN9FM67"/>
<sequence>MKPLCPKLPRLIYSQKKKRKSSNTSRQESKSKERLKKAGRKEQIEGQTLHPMISNTIADSNVISVNRLLLRNSQKQPSGGMQVVGFEEETCCQLFKGRYTNARIQSRWFLDVVRSSQLDPLVGDWFQDGFWKELGDGSETSFWSDKWLGDFKLKDCFPRLYMMAENKNDMVCHYGSWEGGDWAWDLRWRRDLFVWERELLSNLIATIEGRGCRLDRKDSWRWGLGSKGSFEVKAGYLIQNPQKRQEAGASMESLLVCNSMVNLAFTE</sequence>
<comment type="caution">
    <text evidence="2">The sequence shown here is derived from an EMBL/GenBank/DDBJ whole genome shotgun (WGS) entry which is preliminary data.</text>
</comment>
<dbReference type="Proteomes" id="UP001372338">
    <property type="component" value="Unassembled WGS sequence"/>
</dbReference>
<organism evidence="2 3">
    <name type="scientific">Crotalaria pallida</name>
    <name type="common">Smooth rattlebox</name>
    <name type="synonym">Crotalaria striata</name>
    <dbReference type="NCBI Taxonomy" id="3830"/>
    <lineage>
        <taxon>Eukaryota</taxon>
        <taxon>Viridiplantae</taxon>
        <taxon>Streptophyta</taxon>
        <taxon>Embryophyta</taxon>
        <taxon>Tracheophyta</taxon>
        <taxon>Spermatophyta</taxon>
        <taxon>Magnoliopsida</taxon>
        <taxon>eudicotyledons</taxon>
        <taxon>Gunneridae</taxon>
        <taxon>Pentapetalae</taxon>
        <taxon>rosids</taxon>
        <taxon>fabids</taxon>
        <taxon>Fabales</taxon>
        <taxon>Fabaceae</taxon>
        <taxon>Papilionoideae</taxon>
        <taxon>50 kb inversion clade</taxon>
        <taxon>genistoids sensu lato</taxon>
        <taxon>core genistoids</taxon>
        <taxon>Crotalarieae</taxon>
        <taxon>Crotalaria</taxon>
    </lineage>
</organism>
<keyword evidence="3" id="KW-1185">Reference proteome</keyword>
<reference evidence="2 3" key="1">
    <citation type="submission" date="2024-01" db="EMBL/GenBank/DDBJ databases">
        <title>The genomes of 5 underutilized Papilionoideae crops provide insights into root nodulation and disease resistanc.</title>
        <authorList>
            <person name="Yuan L."/>
        </authorList>
    </citation>
    <scope>NUCLEOTIDE SEQUENCE [LARGE SCALE GENOMIC DNA]</scope>
    <source>
        <strain evidence="2">ZHUSHIDOU_FW_LH</strain>
        <tissue evidence="2">Leaf</tissue>
    </source>
</reference>
<evidence type="ECO:0000256" key="1">
    <source>
        <dbReference type="SAM" id="MobiDB-lite"/>
    </source>
</evidence>
<evidence type="ECO:0000313" key="2">
    <source>
        <dbReference type="EMBL" id="KAK7275188.1"/>
    </source>
</evidence>
<proteinExistence type="predicted"/>
<gene>
    <name evidence="2" type="ORF">RIF29_16297</name>
</gene>
<dbReference type="PANTHER" id="PTHR36617">
    <property type="entry name" value="PROTEIN, PUTATIVE-RELATED"/>
    <property type="match status" value="1"/>
</dbReference>
<name>A0AAN9FM67_CROPI</name>
<evidence type="ECO:0000313" key="3">
    <source>
        <dbReference type="Proteomes" id="UP001372338"/>
    </source>
</evidence>